<accession>A0A7W0CPJ0</accession>
<dbReference type="SUPFAM" id="SSF51338">
    <property type="entry name" value="Composite domain of metallo-dependent hydrolases"/>
    <property type="match status" value="2"/>
</dbReference>
<dbReference type="InterPro" id="IPR011059">
    <property type="entry name" value="Metal-dep_hydrolase_composite"/>
</dbReference>
<dbReference type="NCBIfam" id="NF004801">
    <property type="entry name" value="PRK06151.1"/>
    <property type="match status" value="1"/>
</dbReference>
<dbReference type="PANTHER" id="PTHR43794">
    <property type="entry name" value="AMINOHYDROLASE SSNA-RELATED"/>
    <property type="match status" value="1"/>
</dbReference>
<dbReference type="AlphaFoldDB" id="A0A7W0CPJ0"/>
<dbReference type="PANTHER" id="PTHR43794:SF11">
    <property type="entry name" value="AMIDOHYDROLASE-RELATED DOMAIN-CONTAINING PROTEIN"/>
    <property type="match status" value="1"/>
</dbReference>
<dbReference type="InterPro" id="IPR032466">
    <property type="entry name" value="Metal_Hydrolase"/>
</dbReference>
<evidence type="ECO:0000256" key="1">
    <source>
        <dbReference type="ARBA" id="ARBA00022801"/>
    </source>
</evidence>
<keyword evidence="1 3" id="KW-0378">Hydrolase</keyword>
<dbReference type="Proteomes" id="UP000530928">
    <property type="component" value="Unassembled WGS sequence"/>
</dbReference>
<dbReference type="RefSeq" id="WP_181613624.1">
    <property type="nucleotide sequence ID" value="NZ_BAABAM010000004.1"/>
</dbReference>
<dbReference type="InterPro" id="IPR006680">
    <property type="entry name" value="Amidohydro-rel"/>
</dbReference>
<evidence type="ECO:0000313" key="4">
    <source>
        <dbReference type="Proteomes" id="UP000530928"/>
    </source>
</evidence>
<dbReference type="GO" id="GO:0016810">
    <property type="term" value="F:hydrolase activity, acting on carbon-nitrogen (but not peptide) bonds"/>
    <property type="evidence" value="ECO:0007669"/>
    <property type="project" value="InterPro"/>
</dbReference>
<proteinExistence type="predicted"/>
<protein>
    <submittedName>
        <fullName evidence="3">Cytosine/adenosine deaminase-related metal-dependent hydrolase</fullName>
    </submittedName>
</protein>
<dbReference type="SUPFAM" id="SSF51556">
    <property type="entry name" value="Metallo-dependent hydrolases"/>
    <property type="match status" value="1"/>
</dbReference>
<dbReference type="Pfam" id="PF01979">
    <property type="entry name" value="Amidohydro_1"/>
    <property type="match status" value="1"/>
</dbReference>
<organism evidence="3 4">
    <name type="scientific">Nonomuraea soli</name>
    <dbReference type="NCBI Taxonomy" id="1032476"/>
    <lineage>
        <taxon>Bacteria</taxon>
        <taxon>Bacillati</taxon>
        <taxon>Actinomycetota</taxon>
        <taxon>Actinomycetes</taxon>
        <taxon>Streptosporangiales</taxon>
        <taxon>Streptosporangiaceae</taxon>
        <taxon>Nonomuraea</taxon>
    </lineage>
</organism>
<reference evidence="3 4" key="1">
    <citation type="submission" date="2020-07" db="EMBL/GenBank/DDBJ databases">
        <title>Genomic Encyclopedia of Type Strains, Phase IV (KMG-IV): sequencing the most valuable type-strain genomes for metagenomic binning, comparative biology and taxonomic classification.</title>
        <authorList>
            <person name="Goeker M."/>
        </authorList>
    </citation>
    <scope>NUCLEOTIDE SEQUENCE [LARGE SCALE GENOMIC DNA]</scope>
    <source>
        <strain evidence="3 4">DSM 45533</strain>
    </source>
</reference>
<comment type="caution">
    <text evidence="3">The sequence shown here is derived from an EMBL/GenBank/DDBJ whole genome shotgun (WGS) entry which is preliminary data.</text>
</comment>
<name>A0A7W0CPJ0_9ACTN</name>
<dbReference type="InterPro" id="IPR050287">
    <property type="entry name" value="MTA/SAH_deaminase"/>
</dbReference>
<dbReference type="Gene3D" id="2.30.40.10">
    <property type="entry name" value="Urease, subunit C, domain 1"/>
    <property type="match status" value="1"/>
</dbReference>
<sequence length="466" mass="50441">MRILLKASFVVGHDGDDHVIHRDGCVVLEGDEVVHAGGPYDGEADEVIDAGHALIGPGFIDLDALADIDHAILDTWHADSSGLAWSDDYALHRRQAVFPLEDTLFMREYALTQLIRNGITTAMPIAAETHSAWAESYEEFAGVAEIAGRLGLRMYLGPSYRSGVPVTGGRVLWEPANGERGLADAVRFVKDFDGAYGGRLRGALLPCRIETLTPELLRATAEAAEELDCLVRLHCMQSPREAGLLGRQPVDALEDSGLLNHRLIVPHARYIEPSDVPRLAAIAGIAHCPLTSVRYGDALHDFDSYRAAGVNVALGTDSFPPDMIRNMDYGNNLAKLVTGRLDAGAAADYYRAATLGGARALGRDDLGRLAPGAKADLIVVDLSGPRTGPVDDPIRTLLMNCSGADVTTVVIDGRVVMRDRVIPGAEDLRERAQAYFDRMKAAYSTRDHLRRDPDTLFPPSFRTSTA</sequence>
<keyword evidence="4" id="KW-1185">Reference proteome</keyword>
<evidence type="ECO:0000313" key="3">
    <source>
        <dbReference type="EMBL" id="MBA2894915.1"/>
    </source>
</evidence>
<gene>
    <name evidence="3" type="ORF">HNR30_006287</name>
</gene>
<dbReference type="EMBL" id="JACDUR010000006">
    <property type="protein sequence ID" value="MBA2894915.1"/>
    <property type="molecule type" value="Genomic_DNA"/>
</dbReference>
<feature type="domain" description="Amidohydrolase-related" evidence="2">
    <location>
        <begin position="108"/>
        <end position="416"/>
    </location>
</feature>
<dbReference type="Gene3D" id="3.20.20.140">
    <property type="entry name" value="Metal-dependent hydrolases"/>
    <property type="match status" value="1"/>
</dbReference>
<evidence type="ECO:0000259" key="2">
    <source>
        <dbReference type="Pfam" id="PF01979"/>
    </source>
</evidence>